<dbReference type="Proteomes" id="UP000236173">
    <property type="component" value="Unassembled WGS sequence"/>
</dbReference>
<gene>
    <name evidence="2" type="ORF">HRbin17_02686</name>
</gene>
<dbReference type="Gene3D" id="3.30.700.10">
    <property type="entry name" value="Glycoprotein, Type 4 Pilin"/>
    <property type="match status" value="1"/>
</dbReference>
<keyword evidence="1" id="KW-0812">Transmembrane</keyword>
<dbReference type="PROSITE" id="PS00409">
    <property type="entry name" value="PROKAR_NTER_METHYL"/>
    <property type="match status" value="1"/>
</dbReference>
<dbReference type="SUPFAM" id="SSF54523">
    <property type="entry name" value="Pili subunits"/>
    <property type="match status" value="1"/>
</dbReference>
<dbReference type="PANTHER" id="PTHR30093">
    <property type="entry name" value="GENERAL SECRETION PATHWAY PROTEIN G"/>
    <property type="match status" value="1"/>
</dbReference>
<proteinExistence type="predicted"/>
<evidence type="ECO:0000313" key="2">
    <source>
        <dbReference type="EMBL" id="GBD00149.1"/>
    </source>
</evidence>
<dbReference type="EMBL" id="BEHT01000054">
    <property type="protein sequence ID" value="GBD00149.1"/>
    <property type="molecule type" value="Genomic_DNA"/>
</dbReference>
<keyword evidence="1" id="KW-1133">Transmembrane helix</keyword>
<accession>A0A2H5XG38</accession>
<organism evidence="2 3">
    <name type="scientific">Candidatus Fervidibacter japonicus</name>
    <dbReference type="NCBI Taxonomy" id="2035412"/>
    <lineage>
        <taxon>Bacteria</taxon>
        <taxon>Candidatus Fervidibacterota</taxon>
        <taxon>Candidatus Fervidibacter</taxon>
    </lineage>
</organism>
<dbReference type="AlphaFoldDB" id="A0A2H5XG38"/>
<evidence type="ECO:0000313" key="3">
    <source>
        <dbReference type="Proteomes" id="UP000236173"/>
    </source>
</evidence>
<feature type="transmembrane region" description="Helical" evidence="1">
    <location>
        <begin position="20"/>
        <end position="46"/>
    </location>
</feature>
<dbReference type="InterPro" id="IPR012902">
    <property type="entry name" value="N_methyl_site"/>
</dbReference>
<evidence type="ECO:0008006" key="4">
    <source>
        <dbReference type="Google" id="ProtNLM"/>
    </source>
</evidence>
<evidence type="ECO:0000256" key="1">
    <source>
        <dbReference type="SAM" id="Phobius"/>
    </source>
</evidence>
<reference evidence="3" key="1">
    <citation type="submission" date="2017-09" db="EMBL/GenBank/DDBJ databases">
        <title>Metaegenomics of thermophilic ammonia-oxidizing enrichment culture.</title>
        <authorList>
            <person name="Kato S."/>
            <person name="Suzuki K."/>
        </authorList>
    </citation>
    <scope>NUCLEOTIDE SEQUENCE [LARGE SCALE GENOMIC DNA]</scope>
</reference>
<protein>
    <recommendedName>
        <fullName evidence="4">Type II secretion system protein G</fullName>
    </recommendedName>
</protein>
<dbReference type="InterPro" id="IPR045584">
    <property type="entry name" value="Pilin-like"/>
</dbReference>
<sequence>MVWLFDGGRTDSPTSRAACWRGFTLIELLVVIAIIAILAAILFPVFAQAREKARQATCLSNSRQVTMGLMQYVQDYDERFVDEWMCRCFAGGGMGDPCEEQDPSRPHGGRCRWGWDRKSLTYTRNWQMFLCPSDNWYWGRTNPCSQNCRSWRQDTSYGLNNSAVGVRCQGGQPLARFKQPANTILEGETKAWHRIDQPWNRGQGGIVDHIEDINFMNDHERHLQGAVYGFVDGHVKWLRLTQTLNPTDQTAGIQPNYLNLWLRE</sequence>
<name>A0A2H5XG38_9BACT</name>
<dbReference type="Pfam" id="PF07963">
    <property type="entry name" value="N_methyl"/>
    <property type="match status" value="1"/>
</dbReference>
<keyword evidence="1" id="KW-0472">Membrane</keyword>
<dbReference type="NCBIfam" id="TIGR02532">
    <property type="entry name" value="IV_pilin_GFxxxE"/>
    <property type="match status" value="1"/>
</dbReference>
<comment type="caution">
    <text evidence="2">The sequence shown here is derived from an EMBL/GenBank/DDBJ whole genome shotgun (WGS) entry which is preliminary data.</text>
</comment>